<name>A0A6V8N617_9BACT</name>
<keyword evidence="2" id="KW-1185">Reference proteome</keyword>
<sequence>MDAKLSQLEPQESAFFRRIDRDLERSRELRRDLHALLIDVRRANQRQPRNDDALS</sequence>
<evidence type="ECO:0000313" key="1">
    <source>
        <dbReference type="EMBL" id="GFO67911.1"/>
    </source>
</evidence>
<gene>
    <name evidence="1" type="ORF">GMLC_14900</name>
</gene>
<dbReference type="Proteomes" id="UP000587586">
    <property type="component" value="Unassembled WGS sequence"/>
</dbReference>
<reference evidence="2" key="1">
    <citation type="submission" date="2020-06" db="EMBL/GenBank/DDBJ databases">
        <title>Draft genomic sequecing of Geomonas sp. Red745.</title>
        <authorList>
            <person name="Itoh H."/>
            <person name="Xu Z.X."/>
            <person name="Ushijima N."/>
            <person name="Masuda Y."/>
            <person name="Shiratori Y."/>
            <person name="Senoo K."/>
        </authorList>
    </citation>
    <scope>NUCLEOTIDE SEQUENCE [LARGE SCALE GENOMIC DNA]</scope>
    <source>
        <strain evidence="2">Red745</strain>
    </source>
</reference>
<accession>A0A6V8N617</accession>
<proteinExistence type="predicted"/>
<protein>
    <submittedName>
        <fullName evidence="1">Uncharacterized protein</fullName>
    </submittedName>
</protein>
<comment type="caution">
    <text evidence="1">The sequence shown here is derived from an EMBL/GenBank/DDBJ whole genome shotgun (WGS) entry which is preliminary data.</text>
</comment>
<dbReference type="RefSeq" id="WP_183360451.1">
    <property type="nucleotide sequence ID" value="NZ_BLXZ01000003.1"/>
</dbReference>
<dbReference type="EMBL" id="BLXZ01000003">
    <property type="protein sequence ID" value="GFO67911.1"/>
    <property type="molecule type" value="Genomic_DNA"/>
</dbReference>
<dbReference type="AlphaFoldDB" id="A0A6V8N617"/>
<evidence type="ECO:0000313" key="2">
    <source>
        <dbReference type="Proteomes" id="UP000587586"/>
    </source>
</evidence>
<organism evidence="1 2">
    <name type="scientific">Geomonas limicola</name>
    <dbReference type="NCBI Taxonomy" id="2740186"/>
    <lineage>
        <taxon>Bacteria</taxon>
        <taxon>Pseudomonadati</taxon>
        <taxon>Thermodesulfobacteriota</taxon>
        <taxon>Desulfuromonadia</taxon>
        <taxon>Geobacterales</taxon>
        <taxon>Geobacteraceae</taxon>
        <taxon>Geomonas</taxon>
    </lineage>
</organism>